<name>A0A481YVJ3_9VIRU</name>
<proteinExistence type="predicted"/>
<sequence>MISCQYLNYKPSVHNQKIKLNIYIHPITDDPQDISINNFPERNAFFNKIEFISANNKIDSYGLFLLQRKYHSQLKWMDSTTHLNIFIPGNMKWKKVILPKKVKSRFLYFLQADIEKFNWHAFIGFILGRKRETWDISSMNNGKQIPQGTLISISHSEKIEIGTELYFIQPLNDGTKNYITHNALLHLGDDLYLCKSGGGHLGFLIAGSLVSHLKLHKPNMIVCRLKDI</sequence>
<accession>A0A481YVJ3</accession>
<evidence type="ECO:0000313" key="1">
    <source>
        <dbReference type="EMBL" id="QBK86516.1"/>
    </source>
</evidence>
<dbReference type="EMBL" id="MK500334">
    <property type="protein sequence ID" value="QBK86516.1"/>
    <property type="molecule type" value="Genomic_DNA"/>
</dbReference>
<organism evidence="1">
    <name type="scientific">Marseillevirus LCMAC102</name>
    <dbReference type="NCBI Taxonomy" id="2506603"/>
    <lineage>
        <taxon>Viruses</taxon>
        <taxon>Varidnaviria</taxon>
        <taxon>Bamfordvirae</taxon>
        <taxon>Nucleocytoviricota</taxon>
        <taxon>Megaviricetes</taxon>
        <taxon>Pimascovirales</taxon>
        <taxon>Pimascovirales incertae sedis</taxon>
        <taxon>Marseilleviridae</taxon>
    </lineage>
</organism>
<gene>
    <name evidence="1" type="ORF">LCMAC102_03110</name>
</gene>
<reference evidence="1" key="1">
    <citation type="journal article" date="2019" name="MBio">
        <title>Virus Genomes from Deep Sea Sediments Expand the Ocean Megavirome and Support Independent Origins of Viral Gigantism.</title>
        <authorList>
            <person name="Backstrom D."/>
            <person name="Yutin N."/>
            <person name="Jorgensen S.L."/>
            <person name="Dharamshi J."/>
            <person name="Homa F."/>
            <person name="Zaremba-Niedwiedzka K."/>
            <person name="Spang A."/>
            <person name="Wolf Y.I."/>
            <person name="Koonin E.V."/>
            <person name="Ettema T.J."/>
        </authorList>
    </citation>
    <scope>NUCLEOTIDE SEQUENCE</scope>
</reference>
<protein>
    <submittedName>
        <fullName evidence="1">Uncharacterized protein</fullName>
    </submittedName>
</protein>